<dbReference type="RefSeq" id="WP_022750725.1">
    <property type="nucleotide sequence ID" value="NC_022571.1"/>
</dbReference>
<reference evidence="2 3" key="1">
    <citation type="journal article" date="2013" name="Genome Announc.">
        <title>Complete Genome Sequence of the Solvent Producer Clostridium saccharobutylicum NCP262 (DSM 13864).</title>
        <authorList>
            <person name="Poehlein A."/>
            <person name="Hartwich K."/>
            <person name="Krabben P."/>
            <person name="Ehrenreich A."/>
            <person name="Liebl W."/>
            <person name="Durre P."/>
            <person name="Gottschalk G."/>
            <person name="Daniel R."/>
        </authorList>
    </citation>
    <scope>NUCLEOTIDE SEQUENCE [LARGE SCALE GENOMIC DNA]</scope>
    <source>
        <strain evidence="2">DSM 13864</strain>
    </source>
</reference>
<name>U5N0V7_CLOSA</name>
<dbReference type="EMBL" id="CP006721">
    <property type="protein sequence ID" value="AGX45387.1"/>
    <property type="molecule type" value="Genomic_DNA"/>
</dbReference>
<protein>
    <submittedName>
        <fullName evidence="2">ABC-2 family transporter protein</fullName>
    </submittedName>
</protein>
<dbReference type="PATRIC" id="fig|1345695.10.peg.4028"/>
<feature type="transmembrane region" description="Helical" evidence="1">
    <location>
        <begin position="166"/>
        <end position="186"/>
    </location>
</feature>
<evidence type="ECO:0000256" key="1">
    <source>
        <dbReference type="SAM" id="Phobius"/>
    </source>
</evidence>
<dbReference type="OrthoDB" id="1889336at2"/>
<keyword evidence="1" id="KW-0812">Transmembrane</keyword>
<keyword evidence="1" id="KW-1133">Transmembrane helix</keyword>
<keyword evidence="3" id="KW-1185">Reference proteome</keyword>
<feature type="transmembrane region" description="Helical" evidence="1">
    <location>
        <begin position="138"/>
        <end position="159"/>
    </location>
</feature>
<evidence type="ECO:0000313" key="2">
    <source>
        <dbReference type="EMBL" id="AGX45387.1"/>
    </source>
</evidence>
<keyword evidence="1" id="KW-0472">Membrane</keyword>
<dbReference type="AlphaFoldDB" id="U5N0V7"/>
<dbReference type="Proteomes" id="UP000017118">
    <property type="component" value="Chromosome"/>
</dbReference>
<feature type="transmembrane region" description="Helical" evidence="1">
    <location>
        <begin position="20"/>
        <end position="36"/>
    </location>
</feature>
<accession>U5N0V7</accession>
<dbReference type="HOGENOM" id="CLU_1136263_0_0_9"/>
<dbReference type="GeneID" id="55476711"/>
<organism evidence="2 3">
    <name type="scientific">Clostridium saccharobutylicum DSM 13864</name>
    <dbReference type="NCBI Taxonomy" id="1345695"/>
    <lineage>
        <taxon>Bacteria</taxon>
        <taxon>Bacillati</taxon>
        <taxon>Bacillota</taxon>
        <taxon>Clostridia</taxon>
        <taxon>Eubacteriales</taxon>
        <taxon>Clostridiaceae</taxon>
        <taxon>Clostridium</taxon>
    </lineage>
</organism>
<feature type="transmembrane region" description="Helical" evidence="1">
    <location>
        <begin position="95"/>
        <end position="118"/>
    </location>
</feature>
<feature type="transmembrane region" description="Helical" evidence="1">
    <location>
        <begin position="221"/>
        <end position="239"/>
    </location>
</feature>
<feature type="transmembrane region" description="Helical" evidence="1">
    <location>
        <begin position="48"/>
        <end position="68"/>
    </location>
</feature>
<proteinExistence type="predicted"/>
<sequence length="245" mass="28516">MSNVIRLANRDFRNIIKTKGFWISVLVALFYVLLWIHRKPKSFLPENYQFEFFRVVLFIIIYYSSVMLSKEFKFGTAKILFTGIFTRVEILSEKLLVIMQLGLFLGIISRLLNIVIIYNLTGTISMSDIFNENTIYALIIYLIISLVIGSFGLLITLITKSQNSTLVYNFLFFAVFQYFMPLFIMLNSKKSLSIIDEIITKLPNYLIYTWVEMWQFTNVELIAMLAYGSIFLIPSIFIISKKSLG</sequence>
<dbReference type="eggNOG" id="ENOG5030GD8">
    <property type="taxonomic scope" value="Bacteria"/>
</dbReference>
<dbReference type="KEGG" id="csb:CLSA_c44500"/>
<evidence type="ECO:0000313" key="3">
    <source>
        <dbReference type="Proteomes" id="UP000017118"/>
    </source>
</evidence>
<gene>
    <name evidence="2" type="ORF">CLSA_c44500</name>
</gene>